<name>A0A917MGV4_9HYPH</name>
<comment type="caution">
    <text evidence="2">The sequence shown here is derived from an EMBL/GenBank/DDBJ whole genome shotgun (WGS) entry which is preliminary data.</text>
</comment>
<evidence type="ECO:0000256" key="1">
    <source>
        <dbReference type="SAM" id="Coils"/>
    </source>
</evidence>
<evidence type="ECO:0000313" key="3">
    <source>
        <dbReference type="Proteomes" id="UP000603912"/>
    </source>
</evidence>
<proteinExistence type="predicted"/>
<reference evidence="2" key="2">
    <citation type="submission" date="2020-09" db="EMBL/GenBank/DDBJ databases">
        <authorList>
            <person name="Sun Q."/>
            <person name="Zhou Y."/>
        </authorList>
    </citation>
    <scope>NUCLEOTIDE SEQUENCE</scope>
    <source>
        <strain evidence="2">CGMCC 1.12214</strain>
    </source>
</reference>
<evidence type="ECO:0000313" key="2">
    <source>
        <dbReference type="EMBL" id="GGH13199.1"/>
    </source>
</evidence>
<keyword evidence="3" id="KW-1185">Reference proteome</keyword>
<accession>A0A917MGV4</accession>
<protein>
    <submittedName>
        <fullName evidence="2">Uncharacterized protein</fullName>
    </submittedName>
</protein>
<organism evidence="2 3">
    <name type="scientific">Alsobacter metallidurans</name>
    <dbReference type="NCBI Taxonomy" id="340221"/>
    <lineage>
        <taxon>Bacteria</taxon>
        <taxon>Pseudomonadati</taxon>
        <taxon>Pseudomonadota</taxon>
        <taxon>Alphaproteobacteria</taxon>
        <taxon>Hyphomicrobiales</taxon>
        <taxon>Alsobacteraceae</taxon>
        <taxon>Alsobacter</taxon>
    </lineage>
</organism>
<dbReference type="Proteomes" id="UP000603912">
    <property type="component" value="Unassembled WGS sequence"/>
</dbReference>
<feature type="coiled-coil region" evidence="1">
    <location>
        <begin position="41"/>
        <end position="120"/>
    </location>
</feature>
<dbReference type="AlphaFoldDB" id="A0A917MGV4"/>
<gene>
    <name evidence="2" type="ORF">GCM10007036_11600</name>
</gene>
<reference evidence="2" key="1">
    <citation type="journal article" date="2014" name="Int. J. Syst. Evol. Microbiol.">
        <title>Complete genome sequence of Corynebacterium casei LMG S-19264T (=DSM 44701T), isolated from a smear-ripened cheese.</title>
        <authorList>
            <consortium name="US DOE Joint Genome Institute (JGI-PGF)"/>
            <person name="Walter F."/>
            <person name="Albersmeier A."/>
            <person name="Kalinowski J."/>
            <person name="Ruckert C."/>
        </authorList>
    </citation>
    <scope>NUCLEOTIDE SEQUENCE</scope>
    <source>
        <strain evidence="2">CGMCC 1.12214</strain>
    </source>
</reference>
<dbReference type="EMBL" id="BMES01000001">
    <property type="protein sequence ID" value="GGH13199.1"/>
    <property type="molecule type" value="Genomic_DNA"/>
</dbReference>
<keyword evidence="1" id="KW-0175">Coiled coil</keyword>
<sequence>MLQRTEDSWMNLRTLFSRETVSKPDQRGRLAAVGSAFADAISDATRELEGLSRRYEEGIARACVLSDSENFALEDPQTSEPQLRAVEQTVMRVRTRMRQLQAEIAHLRELESELNAFSANVVVRSH</sequence>